<organism evidence="2 3">
    <name type="scientific">Pleurostoma richardsiae</name>
    <dbReference type="NCBI Taxonomy" id="41990"/>
    <lineage>
        <taxon>Eukaryota</taxon>
        <taxon>Fungi</taxon>
        <taxon>Dikarya</taxon>
        <taxon>Ascomycota</taxon>
        <taxon>Pezizomycotina</taxon>
        <taxon>Sordariomycetes</taxon>
        <taxon>Sordariomycetidae</taxon>
        <taxon>Calosphaeriales</taxon>
        <taxon>Pleurostomataceae</taxon>
        <taxon>Pleurostoma</taxon>
    </lineage>
</organism>
<dbReference type="GO" id="GO:0050660">
    <property type="term" value="F:flavin adenine dinucleotide binding"/>
    <property type="evidence" value="ECO:0007669"/>
    <property type="project" value="TreeGrafter"/>
</dbReference>
<sequence>MAGEDKTESQQKHICVIGAGISGLRAASVLIQNGFHVTILEARDRIGGRICQSSRLGAAVDLGASWIHGTEGNPFVELARDTGTVTAACGAVSSICDSHGEWVDRDLAQRLYRDVWDILEIASASSKEQYTTLQADARLKDYFHNLVEEKRIGGIVTQEDQHLLELIVEMWGAFMGADFETQSLKNFWLDESLPGDNLFVAPTFKAILDRIAQDAVSQGTLKLNCEVIRIESRPSERNSILVEGRDGSRGIFDQVVVTAPLGWLKRNQHVFHPPIPDRLSCAIGNLGYGNLDKVFISFPKAFWDNDPVEDGTKSPSFPIESLFLSPLYAEHTNPARWRQEIISYSGLLAKYAHPTVMFFVYGQWGRNITGLVRGMRQDSDEYYRILDNSFRPYYSKLPNYKADAPYCVPRAFLSTDWQADEYAGYGSYTDFPVGVEDGAGDLELLRQGMGIERGVWFAGEHTSPTSGLGTVTGAYWSGEQVATRITQLYREELA</sequence>
<dbReference type="Gene3D" id="3.50.50.60">
    <property type="entry name" value="FAD/NAD(P)-binding domain"/>
    <property type="match status" value="1"/>
</dbReference>
<dbReference type="GO" id="GO:0016491">
    <property type="term" value="F:oxidoreductase activity"/>
    <property type="evidence" value="ECO:0007669"/>
    <property type="project" value="InterPro"/>
</dbReference>
<proteinExistence type="predicted"/>
<evidence type="ECO:0000259" key="1">
    <source>
        <dbReference type="Pfam" id="PF01593"/>
    </source>
</evidence>
<reference evidence="2" key="1">
    <citation type="submission" date="2022-07" db="EMBL/GenBank/DDBJ databases">
        <title>Fungi with potential for degradation of polypropylene.</title>
        <authorList>
            <person name="Gostincar C."/>
        </authorList>
    </citation>
    <scope>NUCLEOTIDE SEQUENCE</scope>
    <source>
        <strain evidence="2">EXF-13308</strain>
    </source>
</reference>
<dbReference type="GO" id="GO:0006338">
    <property type="term" value="P:chromatin remodeling"/>
    <property type="evidence" value="ECO:0007669"/>
    <property type="project" value="TreeGrafter"/>
</dbReference>
<dbReference type="InterPro" id="IPR036188">
    <property type="entry name" value="FAD/NAD-bd_sf"/>
</dbReference>
<dbReference type="Pfam" id="PF01593">
    <property type="entry name" value="Amino_oxidase"/>
    <property type="match status" value="1"/>
</dbReference>
<dbReference type="Gene3D" id="3.90.660.10">
    <property type="match status" value="1"/>
</dbReference>
<dbReference type="InterPro" id="IPR002937">
    <property type="entry name" value="Amino_oxidase"/>
</dbReference>
<dbReference type="InterPro" id="IPR050281">
    <property type="entry name" value="Flavin_monoamine_oxidase"/>
</dbReference>
<dbReference type="PANTHER" id="PTHR10742:SF414">
    <property type="entry name" value="CONTAINING AMINE OXIDASE, PUTATIVE (AFU_ORTHOLOGUE AFUA_3G12150)-RELATED"/>
    <property type="match status" value="1"/>
</dbReference>
<gene>
    <name evidence="2" type="ORF">NKR23_g254</name>
</gene>
<dbReference type="GO" id="GO:0003682">
    <property type="term" value="F:chromatin binding"/>
    <property type="evidence" value="ECO:0007669"/>
    <property type="project" value="TreeGrafter"/>
</dbReference>
<protein>
    <submittedName>
        <fullName evidence="2">Amine oxidase</fullName>
    </submittedName>
</protein>
<evidence type="ECO:0000313" key="2">
    <source>
        <dbReference type="EMBL" id="KAJ9157317.1"/>
    </source>
</evidence>
<dbReference type="AlphaFoldDB" id="A0AA38SF32"/>
<accession>A0AA38SF32</accession>
<dbReference type="SUPFAM" id="SSF54373">
    <property type="entry name" value="FAD-linked reductases, C-terminal domain"/>
    <property type="match status" value="1"/>
</dbReference>
<feature type="domain" description="Amine oxidase" evidence="1">
    <location>
        <begin position="21"/>
        <end position="485"/>
    </location>
</feature>
<keyword evidence="3" id="KW-1185">Reference proteome</keyword>
<name>A0AA38SF32_9PEZI</name>
<evidence type="ECO:0000313" key="3">
    <source>
        <dbReference type="Proteomes" id="UP001174694"/>
    </source>
</evidence>
<dbReference type="EMBL" id="JANBVO010000001">
    <property type="protein sequence ID" value="KAJ9157317.1"/>
    <property type="molecule type" value="Genomic_DNA"/>
</dbReference>
<dbReference type="Proteomes" id="UP001174694">
    <property type="component" value="Unassembled WGS sequence"/>
</dbReference>
<dbReference type="SUPFAM" id="SSF51905">
    <property type="entry name" value="FAD/NAD(P)-binding domain"/>
    <property type="match status" value="1"/>
</dbReference>
<dbReference type="PRINTS" id="PR00419">
    <property type="entry name" value="ADXRDTASE"/>
</dbReference>
<comment type="caution">
    <text evidence="2">The sequence shown here is derived from an EMBL/GenBank/DDBJ whole genome shotgun (WGS) entry which is preliminary data.</text>
</comment>
<dbReference type="PANTHER" id="PTHR10742">
    <property type="entry name" value="FLAVIN MONOAMINE OXIDASE"/>
    <property type="match status" value="1"/>
</dbReference>